<sequence length="354" mass="41728">MELIAKIHSTNNNSSKLIFKICKMFYISAKDRVKDINVTDKLWIDAWNICVKNEYLQNLEAPFALDLLFHIKKPETNERKIIIKDFVRKMISENETLRTAVIWINTFQLKEIKEEQFGAIVAYSLFFEDGMKNTLNQFNSGEDIIQYLITLDSWLKHTESNGLLNFLGQNNKDVVVDTLLSPISSTVNFIKYNSRRFAIEKKLENLNFHAYDEVFVYETKKKFEYMDRKYFEVYAKEVLKGANEKRKRYFLKSVSNDKMYAYCWAKYLRIDDHDLPEELKKYIISGVNVSEFIENIDNLKSHCVDKDSIEDCHFWNKSYKLITVISPEALSNFINEYLIHSIIIGIDCESGRSF</sequence>
<evidence type="ECO:0000313" key="1">
    <source>
        <dbReference type="Proteomes" id="UP000887580"/>
    </source>
</evidence>
<dbReference type="Proteomes" id="UP000887580">
    <property type="component" value="Unplaced"/>
</dbReference>
<evidence type="ECO:0000313" key="2">
    <source>
        <dbReference type="WBParaSite" id="PS1159_v2.g11896.t1"/>
    </source>
</evidence>
<organism evidence="1 2">
    <name type="scientific">Panagrolaimus sp. PS1159</name>
    <dbReference type="NCBI Taxonomy" id="55785"/>
    <lineage>
        <taxon>Eukaryota</taxon>
        <taxon>Metazoa</taxon>
        <taxon>Ecdysozoa</taxon>
        <taxon>Nematoda</taxon>
        <taxon>Chromadorea</taxon>
        <taxon>Rhabditida</taxon>
        <taxon>Tylenchina</taxon>
        <taxon>Panagrolaimomorpha</taxon>
        <taxon>Panagrolaimoidea</taxon>
        <taxon>Panagrolaimidae</taxon>
        <taxon>Panagrolaimus</taxon>
    </lineage>
</organism>
<dbReference type="WBParaSite" id="PS1159_v2.g11896.t1">
    <property type="protein sequence ID" value="PS1159_v2.g11896.t1"/>
    <property type="gene ID" value="PS1159_v2.g11896"/>
</dbReference>
<reference evidence="2" key="1">
    <citation type="submission" date="2022-11" db="UniProtKB">
        <authorList>
            <consortium name="WormBaseParasite"/>
        </authorList>
    </citation>
    <scope>IDENTIFICATION</scope>
</reference>
<protein>
    <submittedName>
        <fullName evidence="2">Uncharacterized protein</fullName>
    </submittedName>
</protein>
<proteinExistence type="predicted"/>
<accession>A0AC35F0D2</accession>
<name>A0AC35F0D2_9BILA</name>